<reference evidence="1 2" key="1">
    <citation type="journal article" date="2019" name="Front. Microbiol.">
        <title>Thermoanaerosceptrum fracticalcis gen. nov. sp. nov., a Novel Fumarate-Fermenting Microorganism From a Deep Fractured Carbonate Aquifer of the US Great Basin.</title>
        <authorList>
            <person name="Hamilton-Brehm S.D."/>
            <person name="Stewart L.E."/>
            <person name="Zavarin M."/>
            <person name="Caldwell M."/>
            <person name="Lawson P.A."/>
            <person name="Onstott T.C."/>
            <person name="Grzymski J."/>
            <person name="Neveux I."/>
            <person name="Lollar B.S."/>
            <person name="Russell C.E."/>
            <person name="Moser D.P."/>
        </authorList>
    </citation>
    <scope>NUCLEOTIDE SEQUENCE [LARGE SCALE GENOMIC DNA]</scope>
    <source>
        <strain evidence="1 2">DRI-13</strain>
    </source>
</reference>
<protein>
    <recommendedName>
        <fullName evidence="3">Terminase small subunit</fullName>
    </recommendedName>
</protein>
<proteinExistence type="predicted"/>
<dbReference type="EMBL" id="CP045798">
    <property type="protein sequence ID" value="QNB46835.1"/>
    <property type="molecule type" value="Genomic_DNA"/>
</dbReference>
<accession>A0A7G6E431</accession>
<dbReference type="Proteomes" id="UP000515847">
    <property type="component" value="Chromosome"/>
</dbReference>
<dbReference type="OrthoDB" id="7358785at2"/>
<keyword evidence="2" id="KW-1185">Reference proteome</keyword>
<gene>
    <name evidence="1" type="ORF">BR63_11250</name>
</gene>
<organism evidence="1 2">
    <name type="scientific">Thermanaerosceptrum fracticalcis</name>
    <dbReference type="NCBI Taxonomy" id="1712410"/>
    <lineage>
        <taxon>Bacteria</taxon>
        <taxon>Bacillati</taxon>
        <taxon>Bacillota</taxon>
        <taxon>Clostridia</taxon>
        <taxon>Eubacteriales</taxon>
        <taxon>Peptococcaceae</taxon>
        <taxon>Thermanaerosceptrum</taxon>
    </lineage>
</organism>
<dbReference type="RefSeq" id="WP_034420269.1">
    <property type="nucleotide sequence ID" value="NZ_CP045798.1"/>
</dbReference>
<sequence>MTIEKRKIPWTKIKTDFIKNNLSYRDLQKKYGVSLYSIGQRGKKENWVELRADYHNKTFTKAIQKAQEKQSEKMAEEMILADQAAAAIIRLANSILQDPKQFNRHIVKLRTGYGKGNFDERLIEEEFDTVDTRRLKDLAAGLEAATRLSRTIKGILDEEAKQRLQIEREKLEIARKSAGIGNEDEEESGIIEIPAMAEPDEDAIELGILDMDVPQGGPGRKGQWLK</sequence>
<evidence type="ECO:0008006" key="3">
    <source>
        <dbReference type="Google" id="ProtNLM"/>
    </source>
</evidence>
<dbReference type="AlphaFoldDB" id="A0A7G6E431"/>
<evidence type="ECO:0000313" key="2">
    <source>
        <dbReference type="Proteomes" id="UP000515847"/>
    </source>
</evidence>
<evidence type="ECO:0000313" key="1">
    <source>
        <dbReference type="EMBL" id="QNB46835.1"/>
    </source>
</evidence>
<dbReference type="KEGG" id="tfr:BR63_11250"/>
<name>A0A7G6E431_THEFR</name>